<keyword evidence="2 8" id="KW-1003">Cell membrane</keyword>
<dbReference type="InterPro" id="IPR022929">
    <property type="entry name" value="Put_MntP"/>
</dbReference>
<feature type="transmembrane region" description="Helical" evidence="8">
    <location>
        <begin position="132"/>
        <end position="153"/>
    </location>
</feature>
<comment type="subcellular location">
    <subcellularLocation>
        <location evidence="8">Cell membrane</location>
        <topology evidence="8">Multi-pass membrane protein</topology>
    </subcellularLocation>
</comment>
<evidence type="ECO:0000256" key="4">
    <source>
        <dbReference type="ARBA" id="ARBA00022989"/>
    </source>
</evidence>
<feature type="transmembrane region" description="Helical" evidence="8">
    <location>
        <begin position="39"/>
        <end position="59"/>
    </location>
</feature>
<dbReference type="Proteomes" id="UP000824017">
    <property type="component" value="Unassembled WGS sequence"/>
</dbReference>
<reference evidence="9" key="2">
    <citation type="submission" date="2021-04" db="EMBL/GenBank/DDBJ databases">
        <authorList>
            <person name="Gilroy R."/>
        </authorList>
    </citation>
    <scope>NUCLEOTIDE SEQUENCE</scope>
    <source>
        <strain evidence="9">ChiGjej1B1-13045</strain>
    </source>
</reference>
<sequence length="188" mass="20024">MGLLELFILAVGLSMDAFAVSVCKGLAMPKITLKKTLIVGLWFGGFQALMPAIGYFLGVQFRDKITAIDHWIAFILLGLIGANMIKEACSGDCEEENESLDIKTMFLLAVATSIDALAVGITFAFLNVRLLSAVSFIGVTTFTLSAIGVKIGNVFGTRYKAKAELAGGVILILLGLKILLEHLGILAL</sequence>
<organism evidence="9 10">
    <name type="scientific">Candidatus Mediterraneibacter stercorigallinarum</name>
    <dbReference type="NCBI Taxonomy" id="2838686"/>
    <lineage>
        <taxon>Bacteria</taxon>
        <taxon>Bacillati</taxon>
        <taxon>Bacillota</taxon>
        <taxon>Clostridia</taxon>
        <taxon>Lachnospirales</taxon>
        <taxon>Lachnospiraceae</taxon>
        <taxon>Mediterraneibacter</taxon>
    </lineage>
</organism>
<evidence type="ECO:0000256" key="1">
    <source>
        <dbReference type="ARBA" id="ARBA00022448"/>
    </source>
</evidence>
<keyword evidence="4 8" id="KW-1133">Transmembrane helix</keyword>
<feature type="transmembrane region" description="Helical" evidence="8">
    <location>
        <begin position="65"/>
        <end position="85"/>
    </location>
</feature>
<gene>
    <name evidence="8" type="primary">mntP</name>
    <name evidence="9" type="ORF">H9817_09315</name>
</gene>
<dbReference type="Pfam" id="PF02659">
    <property type="entry name" value="Mntp"/>
    <property type="match status" value="1"/>
</dbReference>
<reference evidence="9" key="1">
    <citation type="journal article" date="2021" name="PeerJ">
        <title>Extensive microbial diversity within the chicken gut microbiome revealed by metagenomics and culture.</title>
        <authorList>
            <person name="Gilroy R."/>
            <person name="Ravi A."/>
            <person name="Getino M."/>
            <person name="Pursley I."/>
            <person name="Horton D.L."/>
            <person name="Alikhan N.F."/>
            <person name="Baker D."/>
            <person name="Gharbi K."/>
            <person name="Hall N."/>
            <person name="Watson M."/>
            <person name="Adriaenssens E.M."/>
            <person name="Foster-Nyarko E."/>
            <person name="Jarju S."/>
            <person name="Secka A."/>
            <person name="Antonio M."/>
            <person name="Oren A."/>
            <person name="Chaudhuri R.R."/>
            <person name="La Ragione R."/>
            <person name="Hildebrand F."/>
            <person name="Pallen M.J."/>
        </authorList>
    </citation>
    <scope>NUCLEOTIDE SEQUENCE</scope>
    <source>
        <strain evidence="9">ChiGjej1B1-13045</strain>
    </source>
</reference>
<evidence type="ECO:0000313" key="10">
    <source>
        <dbReference type="Proteomes" id="UP000824017"/>
    </source>
</evidence>
<comment type="similarity">
    <text evidence="8">Belongs to the MntP (TC 9.B.29) family.</text>
</comment>
<name>A0A9D2DBT9_9FIRM</name>
<comment type="function">
    <text evidence="8">Probably functions as a manganese efflux pump.</text>
</comment>
<dbReference type="GO" id="GO:0005886">
    <property type="term" value="C:plasma membrane"/>
    <property type="evidence" value="ECO:0007669"/>
    <property type="project" value="UniProtKB-SubCell"/>
</dbReference>
<feature type="transmembrane region" description="Helical" evidence="8">
    <location>
        <begin position="106"/>
        <end position="126"/>
    </location>
</feature>
<evidence type="ECO:0000313" key="9">
    <source>
        <dbReference type="EMBL" id="HIZ14107.1"/>
    </source>
</evidence>
<evidence type="ECO:0000256" key="2">
    <source>
        <dbReference type="ARBA" id="ARBA00022475"/>
    </source>
</evidence>
<accession>A0A9D2DBT9</accession>
<protein>
    <recommendedName>
        <fullName evidence="8">Putative manganese efflux pump MntP</fullName>
    </recommendedName>
</protein>
<comment type="caution">
    <text evidence="9">The sequence shown here is derived from an EMBL/GenBank/DDBJ whole genome shotgun (WGS) entry which is preliminary data.</text>
</comment>
<evidence type="ECO:0000256" key="7">
    <source>
        <dbReference type="ARBA" id="ARBA00023211"/>
    </source>
</evidence>
<feature type="transmembrane region" description="Helical" evidence="8">
    <location>
        <begin position="165"/>
        <end position="187"/>
    </location>
</feature>
<dbReference type="AlphaFoldDB" id="A0A9D2DBT9"/>
<keyword evidence="5 8" id="KW-0406">Ion transport</keyword>
<feature type="transmembrane region" description="Helical" evidence="8">
    <location>
        <begin position="6"/>
        <end position="27"/>
    </location>
</feature>
<dbReference type="PANTHER" id="PTHR35529:SF1">
    <property type="entry name" value="MANGANESE EFFLUX PUMP MNTP-RELATED"/>
    <property type="match status" value="1"/>
</dbReference>
<evidence type="ECO:0000256" key="8">
    <source>
        <dbReference type="HAMAP-Rule" id="MF_01521"/>
    </source>
</evidence>
<dbReference type="GO" id="GO:0005384">
    <property type="term" value="F:manganese ion transmembrane transporter activity"/>
    <property type="evidence" value="ECO:0007669"/>
    <property type="project" value="UniProtKB-UniRule"/>
</dbReference>
<dbReference type="InterPro" id="IPR003810">
    <property type="entry name" value="Mntp/YtaF"/>
</dbReference>
<keyword evidence="1 8" id="KW-0813">Transport</keyword>
<dbReference type="EMBL" id="DXCD01000239">
    <property type="protein sequence ID" value="HIZ14107.1"/>
    <property type="molecule type" value="Genomic_DNA"/>
</dbReference>
<proteinExistence type="inferred from homology"/>
<evidence type="ECO:0000256" key="3">
    <source>
        <dbReference type="ARBA" id="ARBA00022692"/>
    </source>
</evidence>
<evidence type="ECO:0000256" key="6">
    <source>
        <dbReference type="ARBA" id="ARBA00023136"/>
    </source>
</evidence>
<keyword evidence="3 8" id="KW-0812">Transmembrane</keyword>
<dbReference type="HAMAP" id="MF_01521">
    <property type="entry name" value="MntP_pump"/>
    <property type="match status" value="1"/>
</dbReference>
<dbReference type="PANTHER" id="PTHR35529">
    <property type="entry name" value="MANGANESE EFFLUX PUMP MNTP-RELATED"/>
    <property type="match status" value="1"/>
</dbReference>
<keyword evidence="6 8" id="KW-0472">Membrane</keyword>
<keyword evidence="7 8" id="KW-0464">Manganese</keyword>
<evidence type="ECO:0000256" key="5">
    <source>
        <dbReference type="ARBA" id="ARBA00023065"/>
    </source>
</evidence>